<feature type="region of interest" description="Disordered" evidence="1">
    <location>
        <begin position="78"/>
        <end position="108"/>
    </location>
</feature>
<evidence type="ECO:0000259" key="3">
    <source>
        <dbReference type="Pfam" id="PF14032"/>
    </source>
</evidence>
<dbReference type="Pfam" id="PF14032">
    <property type="entry name" value="PknH_C"/>
    <property type="match status" value="1"/>
</dbReference>
<accession>A0A1X1T9R5</accession>
<feature type="region of interest" description="Disordered" evidence="1">
    <location>
        <begin position="1"/>
        <end position="50"/>
    </location>
</feature>
<name>A0A1X1T9R5_9MYCO</name>
<feature type="transmembrane region" description="Helical" evidence="2">
    <location>
        <begin position="53"/>
        <end position="74"/>
    </location>
</feature>
<evidence type="ECO:0000313" key="4">
    <source>
        <dbReference type="EMBL" id="ORV41324.1"/>
    </source>
</evidence>
<organism evidence="4 5">
    <name type="scientific">Mycolicibacter engbaekii</name>
    <dbReference type="NCBI Taxonomy" id="188915"/>
    <lineage>
        <taxon>Bacteria</taxon>
        <taxon>Bacillati</taxon>
        <taxon>Actinomycetota</taxon>
        <taxon>Actinomycetes</taxon>
        <taxon>Mycobacteriales</taxon>
        <taxon>Mycobacteriaceae</taxon>
        <taxon>Mycolicibacter</taxon>
    </lineage>
</organism>
<sequence length="304" mass="31661">MSEPHGPSPDPYRQDPFAPMNRPFPPPGGGPFPPPLLPPGLGMPPPPRRPGRAAVLVAAACVIAVIGVGLTIVLSGRDRHHTAKPTPKTPTATSTATAASSPDRPPVPVAKIEGLLPRQEVLAAAVADPDLGIVVSGDAMDDITVVDADCQGISSVASGPVYAGTGWTAIRWQRWYSPADIDTHDLKHAVLVSVATFPRSENAHAFYAKQSEKWKRCAGRTLNMTVTNGADEPPVFWTITEVTESDEVVKTTAISEGGGGWSCQDALTVRNNVIAQADVCGDTIPANAAQDILGAIAPQVDAAG</sequence>
<keyword evidence="2" id="KW-1133">Transmembrane helix</keyword>
<feature type="compositionally biased region" description="Pro residues" evidence="1">
    <location>
        <begin position="22"/>
        <end position="48"/>
    </location>
</feature>
<reference evidence="4 5" key="1">
    <citation type="submission" date="2016-01" db="EMBL/GenBank/DDBJ databases">
        <title>The new phylogeny of the genus Mycobacterium.</title>
        <authorList>
            <person name="Tarcisio F."/>
            <person name="Conor M."/>
            <person name="Antonella G."/>
            <person name="Elisabetta G."/>
            <person name="Giulia F.S."/>
            <person name="Sara T."/>
            <person name="Anna F."/>
            <person name="Clotilde B."/>
            <person name="Roberto B."/>
            <person name="Veronica D.S."/>
            <person name="Fabio R."/>
            <person name="Monica P."/>
            <person name="Olivier J."/>
            <person name="Enrico T."/>
            <person name="Nicola S."/>
        </authorList>
    </citation>
    <scope>NUCLEOTIDE SEQUENCE [LARGE SCALE GENOMIC DNA]</scope>
    <source>
        <strain evidence="4 5">ATCC 27353</strain>
    </source>
</reference>
<dbReference type="InterPro" id="IPR038232">
    <property type="entry name" value="PknH-like_Extracell_sf"/>
</dbReference>
<feature type="domain" description="PknH-like extracellular" evidence="3">
    <location>
        <begin position="107"/>
        <end position="297"/>
    </location>
</feature>
<keyword evidence="2" id="KW-0812">Transmembrane</keyword>
<gene>
    <name evidence="4" type="ORF">AWC02_18140</name>
</gene>
<proteinExistence type="predicted"/>
<evidence type="ECO:0000256" key="2">
    <source>
        <dbReference type="SAM" id="Phobius"/>
    </source>
</evidence>
<dbReference type="InterPro" id="IPR026954">
    <property type="entry name" value="PknH-like_Extracell"/>
</dbReference>
<dbReference type="EMBL" id="LQOT01000069">
    <property type="protein sequence ID" value="ORV41324.1"/>
    <property type="molecule type" value="Genomic_DNA"/>
</dbReference>
<feature type="compositionally biased region" description="Low complexity" evidence="1">
    <location>
        <begin position="84"/>
        <end position="102"/>
    </location>
</feature>
<feature type="compositionally biased region" description="Pro residues" evidence="1">
    <location>
        <begin position="1"/>
        <end position="10"/>
    </location>
</feature>
<dbReference type="Gene3D" id="3.40.1000.70">
    <property type="entry name" value="PknH-like extracellular domain"/>
    <property type="match status" value="1"/>
</dbReference>
<dbReference type="STRING" id="188915.AWC02_18140"/>
<evidence type="ECO:0000313" key="5">
    <source>
        <dbReference type="Proteomes" id="UP000193465"/>
    </source>
</evidence>
<evidence type="ECO:0000256" key="1">
    <source>
        <dbReference type="SAM" id="MobiDB-lite"/>
    </source>
</evidence>
<dbReference type="Proteomes" id="UP000193465">
    <property type="component" value="Unassembled WGS sequence"/>
</dbReference>
<keyword evidence="2" id="KW-0472">Membrane</keyword>
<dbReference type="AlphaFoldDB" id="A0A1X1T9R5"/>
<comment type="caution">
    <text evidence="4">The sequence shown here is derived from an EMBL/GenBank/DDBJ whole genome shotgun (WGS) entry which is preliminary data.</text>
</comment>
<keyword evidence="5" id="KW-1185">Reference proteome</keyword>
<dbReference type="RefSeq" id="WP_085130083.1">
    <property type="nucleotide sequence ID" value="NZ_LQOT01000069.1"/>
</dbReference>
<protein>
    <recommendedName>
        <fullName evidence="3">PknH-like extracellular domain-containing protein</fullName>
    </recommendedName>
</protein>